<dbReference type="KEGG" id="spap:H3Z74_05230"/>
<feature type="transmembrane region" description="Helical" evidence="6">
    <location>
        <begin position="355"/>
        <end position="376"/>
    </location>
</feature>
<evidence type="ECO:0000256" key="6">
    <source>
        <dbReference type="SAM" id="Phobius"/>
    </source>
</evidence>
<comment type="subcellular location">
    <subcellularLocation>
        <location evidence="1">Membrane</location>
        <topology evidence="1">Multi-pass membrane protein</topology>
    </subcellularLocation>
</comment>
<feature type="transmembrane region" description="Helical" evidence="6">
    <location>
        <begin position="444"/>
        <end position="467"/>
    </location>
</feature>
<reference evidence="7 8" key="1">
    <citation type="submission" date="2020-09" db="EMBL/GenBank/DDBJ databases">
        <title>Sphingomonas sp., a new species isolated from pork steak.</title>
        <authorList>
            <person name="Heidler von Heilborn D."/>
        </authorList>
    </citation>
    <scope>NUCLEOTIDE SEQUENCE [LARGE SCALE GENOMIC DNA]</scope>
    <source>
        <strain evidence="8">S8-3T</strain>
    </source>
</reference>
<keyword evidence="8" id="KW-1185">Reference proteome</keyword>
<dbReference type="EMBL" id="CP061038">
    <property type="protein sequence ID" value="QNQ11881.1"/>
    <property type="molecule type" value="Genomic_DNA"/>
</dbReference>
<feature type="transmembrane region" description="Helical" evidence="6">
    <location>
        <begin position="282"/>
        <end position="302"/>
    </location>
</feature>
<dbReference type="SUPFAM" id="SSF103473">
    <property type="entry name" value="MFS general substrate transporter"/>
    <property type="match status" value="2"/>
</dbReference>
<feature type="transmembrane region" description="Helical" evidence="6">
    <location>
        <begin position="322"/>
        <end position="343"/>
    </location>
</feature>
<dbReference type="AlphaFoldDB" id="A0A7H0LQC8"/>
<keyword evidence="3 6" id="KW-0812">Transmembrane</keyword>
<gene>
    <name evidence="7" type="ORF">H3Z74_05230</name>
</gene>
<feature type="transmembrane region" description="Helical" evidence="6">
    <location>
        <begin position="33"/>
        <end position="52"/>
    </location>
</feature>
<evidence type="ECO:0000256" key="4">
    <source>
        <dbReference type="ARBA" id="ARBA00022989"/>
    </source>
</evidence>
<dbReference type="InterPro" id="IPR004752">
    <property type="entry name" value="AmpG_permease/AT-1"/>
</dbReference>
<feature type="transmembrane region" description="Helical" evidence="6">
    <location>
        <begin position="100"/>
        <end position="122"/>
    </location>
</feature>
<feature type="transmembrane region" description="Helical" evidence="6">
    <location>
        <begin position="165"/>
        <end position="184"/>
    </location>
</feature>
<evidence type="ECO:0000256" key="1">
    <source>
        <dbReference type="ARBA" id="ARBA00004141"/>
    </source>
</evidence>
<dbReference type="GO" id="GO:0016020">
    <property type="term" value="C:membrane"/>
    <property type="evidence" value="ECO:0007669"/>
    <property type="project" value="UniProtKB-SubCell"/>
</dbReference>
<feature type="transmembrane region" description="Helical" evidence="6">
    <location>
        <begin position="73"/>
        <end position="94"/>
    </location>
</feature>
<feature type="transmembrane region" description="Helical" evidence="6">
    <location>
        <begin position="382"/>
        <end position="407"/>
    </location>
</feature>
<evidence type="ECO:0000256" key="5">
    <source>
        <dbReference type="ARBA" id="ARBA00023136"/>
    </source>
</evidence>
<keyword evidence="2" id="KW-0813">Transport</keyword>
<accession>A0A7H0LQC8</accession>
<keyword evidence="4 6" id="KW-1133">Transmembrane helix</keyword>
<proteinExistence type="predicted"/>
<dbReference type="PANTHER" id="PTHR12778">
    <property type="entry name" value="SOLUTE CARRIER FAMILY 33 ACETYL-COA TRANSPORTER -RELATED"/>
    <property type="match status" value="1"/>
</dbReference>
<evidence type="ECO:0000313" key="7">
    <source>
        <dbReference type="EMBL" id="QNQ11881.1"/>
    </source>
</evidence>
<sequence length="480" mass="51075">MALYVLLGFSAGLPFYMFSTVLQLRLTAHGIELVVIGFFGWVQLLPTFKFLWAPLLDRFDVPGFGRFWGKRRGWIMLSQLGIFTSMAAMAFTAADKSLAVTALFAVLLAFWTTTLEVAADAWRIELAPTQDEQGPIVAANLWGYRTAMVAAGSGALLVADQAGWTQAYLLIATAAFLPFPLLVGMRPEIKGSGGRWVALATGLVASAVILAVAAAVTAAIGSVVLQLAAAAGISSKSNVTPVVLIICMVPFIIMALTLRTIRSAPPTAWFRKSPAIGPYVDIFWRFGYGALAILAFVSLYRMGDVLALNLSKPLVKSIGYTLTQIGTADGLVALLSSMAGVALGGWLTTRWSQSWTLALGAALAAFGNFGFVWLAHQAPSNTVLYIATAADQFGNGFAGAVFVVYLSMLVNPRYPGAQYAFLSGFAFLLARLLAGAVGSMQKAIGYDAFFVMSGVLSLAAILFLPIIGRMKPRAPDHDTI</sequence>
<dbReference type="Proteomes" id="UP000516148">
    <property type="component" value="Chromosome"/>
</dbReference>
<dbReference type="PANTHER" id="PTHR12778:SF10">
    <property type="entry name" value="MAJOR FACILITATOR SUPERFAMILY DOMAIN-CONTAINING PROTEIN 3"/>
    <property type="match status" value="1"/>
</dbReference>
<dbReference type="Gene3D" id="1.20.1250.20">
    <property type="entry name" value="MFS general substrate transporter like domains"/>
    <property type="match status" value="1"/>
</dbReference>
<organism evidence="7 8">
    <name type="scientific">Sphingomonas alpina</name>
    <dbReference type="NCBI Taxonomy" id="653931"/>
    <lineage>
        <taxon>Bacteria</taxon>
        <taxon>Pseudomonadati</taxon>
        <taxon>Pseudomonadota</taxon>
        <taxon>Alphaproteobacteria</taxon>
        <taxon>Sphingomonadales</taxon>
        <taxon>Sphingomonadaceae</taxon>
        <taxon>Sphingomonas</taxon>
    </lineage>
</organism>
<name>A0A7H0LQC8_9SPHN</name>
<evidence type="ECO:0000313" key="8">
    <source>
        <dbReference type="Proteomes" id="UP000516148"/>
    </source>
</evidence>
<feature type="transmembrane region" description="Helical" evidence="6">
    <location>
        <begin position="196"/>
        <end position="229"/>
    </location>
</feature>
<keyword evidence="5 6" id="KW-0472">Membrane</keyword>
<dbReference type="InterPro" id="IPR036259">
    <property type="entry name" value="MFS_trans_sf"/>
</dbReference>
<feature type="transmembrane region" description="Helical" evidence="6">
    <location>
        <begin position="241"/>
        <end position="261"/>
    </location>
</feature>
<feature type="transmembrane region" description="Helical" evidence="6">
    <location>
        <begin position="419"/>
        <end position="438"/>
    </location>
</feature>
<evidence type="ECO:0000256" key="2">
    <source>
        <dbReference type="ARBA" id="ARBA00022448"/>
    </source>
</evidence>
<evidence type="ECO:0000256" key="3">
    <source>
        <dbReference type="ARBA" id="ARBA00022692"/>
    </source>
</evidence>
<protein>
    <submittedName>
        <fullName evidence="7">Permease</fullName>
    </submittedName>
</protein>